<dbReference type="STRING" id="8932.A0A2I0MDG0"/>
<sequence length="191" mass="20715">MCETVIKSKLSLDSATCSPAAPGAVLSQRRLQLQVKPLPLTETAPHPQVPPAPRGLGPSSALAGQNYHKTTTGLINKGKKLPPSLNTEQNQSPHWPLCTNPGNPVFSCMLDPKIFGTSVSLAKPQVLLFKTTSSEYGAMPPISQMVPCTYHPVDHTFSKHLLTCGSSQNSYLNTAIDRNRVYDYPNLQHTL</sequence>
<evidence type="ECO:0000313" key="7">
    <source>
        <dbReference type="Proteomes" id="UP000053872"/>
    </source>
</evidence>
<dbReference type="GO" id="GO:0035082">
    <property type="term" value="P:axoneme assembly"/>
    <property type="evidence" value="ECO:0007669"/>
    <property type="project" value="InterPro"/>
</dbReference>
<keyword evidence="2" id="KW-0963">Cytoplasm</keyword>
<evidence type="ECO:0000256" key="4">
    <source>
        <dbReference type="ARBA" id="ARBA00023273"/>
    </source>
</evidence>
<evidence type="ECO:0000313" key="6">
    <source>
        <dbReference type="EMBL" id="PKK27707.1"/>
    </source>
</evidence>
<dbReference type="OrthoDB" id="546383at2759"/>
<keyword evidence="7" id="KW-1185">Reference proteome</keyword>
<dbReference type="InterPro" id="IPR026507">
    <property type="entry name" value="PIRC1/2"/>
</dbReference>
<dbReference type="Proteomes" id="UP000053872">
    <property type="component" value="Unassembled WGS sequence"/>
</dbReference>
<organism evidence="6 7">
    <name type="scientific">Columba livia</name>
    <name type="common">Rock dove</name>
    <dbReference type="NCBI Taxonomy" id="8932"/>
    <lineage>
        <taxon>Eukaryota</taxon>
        <taxon>Metazoa</taxon>
        <taxon>Chordata</taxon>
        <taxon>Craniata</taxon>
        <taxon>Vertebrata</taxon>
        <taxon>Euteleostomi</taxon>
        <taxon>Archelosauria</taxon>
        <taxon>Archosauria</taxon>
        <taxon>Dinosauria</taxon>
        <taxon>Saurischia</taxon>
        <taxon>Theropoda</taxon>
        <taxon>Coelurosauria</taxon>
        <taxon>Aves</taxon>
        <taxon>Neognathae</taxon>
        <taxon>Neoaves</taxon>
        <taxon>Columbimorphae</taxon>
        <taxon>Columbiformes</taxon>
        <taxon>Columbidae</taxon>
        <taxon>Columba</taxon>
    </lineage>
</organism>
<dbReference type="AlphaFoldDB" id="A0A2I0MDG0"/>
<dbReference type="PANTHER" id="PTHR20899:SF4">
    <property type="entry name" value="PIERCER OF MICROTUBULE WALL 2 PROTEIN"/>
    <property type="match status" value="1"/>
</dbReference>
<dbReference type="Pfam" id="PF14892">
    <property type="entry name" value="PIRC1_2"/>
    <property type="match status" value="1"/>
</dbReference>
<dbReference type="EMBL" id="AKCR02000019">
    <property type="protein sequence ID" value="PKK27707.1"/>
    <property type="molecule type" value="Genomic_DNA"/>
</dbReference>
<evidence type="ECO:0000256" key="3">
    <source>
        <dbReference type="ARBA" id="ARBA00023212"/>
    </source>
</evidence>
<comment type="subcellular location">
    <subcellularLocation>
        <location evidence="1">Cytoplasm</location>
        <location evidence="1">Cytoskeleton</location>
        <location evidence="1">Cilium axoneme</location>
    </subcellularLocation>
</comment>
<evidence type="ECO:0000256" key="5">
    <source>
        <dbReference type="SAM" id="MobiDB-lite"/>
    </source>
</evidence>
<name>A0A2I0MDG0_COLLI</name>
<dbReference type="PANTHER" id="PTHR20899">
    <property type="entry name" value="PIERCE HOMOLOG"/>
    <property type="match status" value="1"/>
</dbReference>
<accession>A0A2I0MDG0</accession>
<dbReference type="GO" id="GO:0005879">
    <property type="term" value="C:axonemal microtubule"/>
    <property type="evidence" value="ECO:0007669"/>
    <property type="project" value="InterPro"/>
</dbReference>
<keyword evidence="4" id="KW-0966">Cell projection</keyword>
<evidence type="ECO:0000256" key="2">
    <source>
        <dbReference type="ARBA" id="ARBA00022490"/>
    </source>
</evidence>
<feature type="region of interest" description="Disordered" evidence="5">
    <location>
        <begin position="40"/>
        <end position="94"/>
    </location>
</feature>
<comment type="caution">
    <text evidence="6">The sequence shown here is derived from an EMBL/GenBank/DDBJ whole genome shotgun (WGS) entry which is preliminary data.</text>
</comment>
<evidence type="ECO:0000256" key="1">
    <source>
        <dbReference type="ARBA" id="ARBA00004430"/>
    </source>
</evidence>
<reference evidence="6 7" key="1">
    <citation type="journal article" date="2013" name="Science">
        <title>Genomic diversity and evolution of the head crest in the rock pigeon.</title>
        <authorList>
            <person name="Shapiro M.D."/>
            <person name="Kronenberg Z."/>
            <person name="Li C."/>
            <person name="Domyan E.T."/>
            <person name="Pan H."/>
            <person name="Campbell M."/>
            <person name="Tan H."/>
            <person name="Huff C.D."/>
            <person name="Hu H."/>
            <person name="Vickrey A.I."/>
            <person name="Nielsen S.C."/>
            <person name="Stringham S.A."/>
            <person name="Hu H."/>
            <person name="Willerslev E."/>
            <person name="Gilbert M.T."/>
            <person name="Yandell M."/>
            <person name="Zhang G."/>
            <person name="Wang J."/>
        </authorList>
    </citation>
    <scope>NUCLEOTIDE SEQUENCE [LARGE SCALE GENOMIC DNA]</scope>
    <source>
        <tissue evidence="6">Blood</tissue>
    </source>
</reference>
<proteinExistence type="predicted"/>
<keyword evidence="3" id="KW-0206">Cytoskeleton</keyword>
<feature type="compositionally biased region" description="Polar residues" evidence="5">
    <location>
        <begin position="84"/>
        <end position="93"/>
    </location>
</feature>
<dbReference type="InParanoid" id="A0A2I0MDG0"/>
<gene>
    <name evidence="6" type="ORF">A306_00005468</name>
</gene>
<protein>
    <submittedName>
        <fullName evidence="6">Uncharacterized protein</fullName>
    </submittedName>
</protein>
<dbReference type="KEGG" id="clv:106145938"/>